<feature type="region of interest" description="Disordered" evidence="6">
    <location>
        <begin position="642"/>
        <end position="666"/>
    </location>
</feature>
<reference evidence="10" key="1">
    <citation type="submission" date="2015-05" db="EMBL/GenBank/DDBJ databases">
        <authorList>
            <person name="Rodrigo-Torres Lidia"/>
            <person name="Arahal R.David."/>
        </authorList>
    </citation>
    <scope>NUCLEOTIDE SEQUENCE [LARGE SCALE GENOMIC DNA]</scope>
    <source>
        <strain evidence="10">CECT 7321</strain>
    </source>
</reference>
<dbReference type="PROSITE" id="PS51186">
    <property type="entry name" value="GNAT"/>
    <property type="match status" value="1"/>
</dbReference>
<comment type="subcellular location">
    <subcellularLocation>
        <location evidence="1">Cell membrane</location>
        <topology evidence="1">Multi-pass membrane protein</topology>
    </subcellularLocation>
</comment>
<accession>A0A0H5D1T3</accession>
<evidence type="ECO:0000259" key="8">
    <source>
        <dbReference type="PROSITE" id="PS51186"/>
    </source>
</evidence>
<proteinExistence type="predicted"/>
<sequence>MPLTRLSRARHARWHVPQFIRFLLPLVVTIACLDILQRTVALPDLAELGATLGALSLHQWLGALIATAISFWALGRYDSVAHRHLQTGLDGRGARRAGMAAIALSQTIGFGLITGAFARWRLMPGLGPVTATRLTAMVSVSFMLALAAICATALVMVGDTNQMRLIGTLMLVALATGLVLSAVFPVMRMGPVALGWPSLTAQLAFSGWALIDVTAAGTALWLLLPAGSEIALTALLPAYFIALGVALLSSAPGGAGAFELALCALLPTTAGADIIAAIVAFRLIYYALPACVAGASLLFPQAFSKEGSIDELGHDIRDAAHLPHHRTCAETQVIAQNGGRIHAFGLNQLAVLDTTQASIALFGPISGRISETLDGLRHHARSRNSAACLYKCEAVCAQAARKAGWRVLRIASEAVLSPNRFQDQGPRLRQLRRKLRQAEKAGVVVLPASDALPLEQMSHVDAAWRARHGRAKGTTMGRFEPGYLQRQEVFLAWQDDEIVGFMSFHAAAEEWCLDLVRLRPDAPDGTGHALIRAALTDAAARAIPRLSLAAVPDHLMARHFDKGLRRFKESFAPTWEPRYAAAPNWTQMALALADLIRLVHWPEPIQTPPASTSQQQALSQEDLADMTWEAAAAYVANLPSSGVEQTISQPPHNELEENAFALSRRA</sequence>
<dbReference type="GO" id="GO:0055091">
    <property type="term" value="P:phospholipid homeostasis"/>
    <property type="evidence" value="ECO:0007669"/>
    <property type="project" value="TreeGrafter"/>
</dbReference>
<keyword evidence="9" id="KW-0808">Transferase</keyword>
<feature type="transmembrane region" description="Helical" evidence="7">
    <location>
        <begin position="57"/>
        <end position="77"/>
    </location>
</feature>
<dbReference type="GO" id="GO:0005886">
    <property type="term" value="C:plasma membrane"/>
    <property type="evidence" value="ECO:0007669"/>
    <property type="project" value="UniProtKB-SubCell"/>
</dbReference>
<feature type="transmembrane region" description="Helical" evidence="7">
    <location>
        <begin position="283"/>
        <end position="303"/>
    </location>
</feature>
<evidence type="ECO:0000256" key="3">
    <source>
        <dbReference type="ARBA" id="ARBA00022692"/>
    </source>
</evidence>
<evidence type="ECO:0000313" key="10">
    <source>
        <dbReference type="Proteomes" id="UP000043764"/>
    </source>
</evidence>
<keyword evidence="5 7" id="KW-0472">Membrane</keyword>
<dbReference type="InterPro" id="IPR016181">
    <property type="entry name" value="Acyl_CoA_acyltransferase"/>
</dbReference>
<feature type="transmembrane region" description="Helical" evidence="7">
    <location>
        <begin position="230"/>
        <end position="251"/>
    </location>
</feature>
<dbReference type="GO" id="GO:0016747">
    <property type="term" value="F:acyltransferase activity, transferring groups other than amino-acyl groups"/>
    <property type="evidence" value="ECO:0007669"/>
    <property type="project" value="InterPro"/>
</dbReference>
<keyword evidence="2" id="KW-1003">Cell membrane</keyword>
<dbReference type="AlphaFoldDB" id="A0A0H5D1T3"/>
<evidence type="ECO:0000256" key="2">
    <source>
        <dbReference type="ARBA" id="ARBA00022475"/>
    </source>
</evidence>
<feature type="transmembrane region" description="Helical" evidence="7">
    <location>
        <begin position="199"/>
        <end position="223"/>
    </location>
</feature>
<feature type="transmembrane region" description="Helical" evidence="7">
    <location>
        <begin position="138"/>
        <end position="158"/>
    </location>
</feature>
<feature type="transmembrane region" description="Helical" evidence="7">
    <location>
        <begin position="257"/>
        <end position="276"/>
    </location>
</feature>
<keyword evidence="9" id="KW-0012">Acyltransferase</keyword>
<name>A0A0H5D1T3_9RHOB</name>
<dbReference type="GO" id="GO:0050071">
    <property type="term" value="F:phosphatidylglycerol lysyltransferase activity"/>
    <property type="evidence" value="ECO:0007669"/>
    <property type="project" value="UniProtKB-EC"/>
</dbReference>
<evidence type="ECO:0000256" key="4">
    <source>
        <dbReference type="ARBA" id="ARBA00022989"/>
    </source>
</evidence>
<feature type="transmembrane region" description="Helical" evidence="7">
    <location>
        <begin position="97"/>
        <end position="118"/>
    </location>
</feature>
<organism evidence="9 10">
    <name type="scientific">Phaeobacter italicus</name>
    <dbReference type="NCBI Taxonomy" id="481446"/>
    <lineage>
        <taxon>Bacteria</taxon>
        <taxon>Pseudomonadati</taxon>
        <taxon>Pseudomonadota</taxon>
        <taxon>Alphaproteobacteria</taxon>
        <taxon>Rhodobacterales</taxon>
        <taxon>Roseobacteraceae</taxon>
        <taxon>Phaeobacter</taxon>
    </lineage>
</organism>
<feature type="domain" description="N-acetyltransferase" evidence="8">
    <location>
        <begin position="441"/>
        <end position="593"/>
    </location>
</feature>
<dbReference type="Pfam" id="PF09924">
    <property type="entry name" value="LPG_synthase_C"/>
    <property type="match status" value="1"/>
</dbReference>
<dbReference type="PANTHER" id="PTHR34697:SF2">
    <property type="entry name" value="PHOSPHATIDYLGLYCEROL LYSYLTRANSFERASE"/>
    <property type="match status" value="1"/>
</dbReference>
<protein>
    <submittedName>
        <fullName evidence="9">Phosphatidylglycerol lysyltransferase</fullName>
        <ecNumber evidence="9">2.3.2.3</ecNumber>
    </submittedName>
</protein>
<dbReference type="InterPro" id="IPR000182">
    <property type="entry name" value="GNAT_dom"/>
</dbReference>
<keyword evidence="4 7" id="KW-1133">Transmembrane helix</keyword>
<dbReference type="STRING" id="481446.NIT7645_01112"/>
<feature type="transmembrane region" description="Helical" evidence="7">
    <location>
        <begin position="20"/>
        <end position="37"/>
    </location>
</feature>
<evidence type="ECO:0000256" key="5">
    <source>
        <dbReference type="ARBA" id="ARBA00023136"/>
    </source>
</evidence>
<evidence type="ECO:0000256" key="7">
    <source>
        <dbReference type="SAM" id="Phobius"/>
    </source>
</evidence>
<dbReference type="PROSITE" id="PS51257">
    <property type="entry name" value="PROKAR_LIPOPROTEIN"/>
    <property type="match status" value="1"/>
</dbReference>
<evidence type="ECO:0000256" key="6">
    <source>
        <dbReference type="SAM" id="MobiDB-lite"/>
    </source>
</evidence>
<feature type="transmembrane region" description="Helical" evidence="7">
    <location>
        <begin position="165"/>
        <end position="187"/>
    </location>
</feature>
<dbReference type="SUPFAM" id="SSF55729">
    <property type="entry name" value="Acyl-CoA N-acyltransferases (Nat)"/>
    <property type="match status" value="1"/>
</dbReference>
<dbReference type="PANTHER" id="PTHR34697">
    <property type="entry name" value="PHOSPHATIDYLGLYCEROL LYSYLTRANSFERASE"/>
    <property type="match status" value="1"/>
</dbReference>
<dbReference type="InterPro" id="IPR051211">
    <property type="entry name" value="PG_lysyltransferase"/>
</dbReference>
<evidence type="ECO:0000313" key="9">
    <source>
        <dbReference type="EMBL" id="CRL11162.1"/>
    </source>
</evidence>
<dbReference type="EMBL" id="CVRL01000025">
    <property type="protein sequence ID" value="CRL11162.1"/>
    <property type="molecule type" value="Genomic_DNA"/>
</dbReference>
<feature type="compositionally biased region" description="Polar residues" evidence="6">
    <location>
        <begin position="642"/>
        <end position="651"/>
    </location>
</feature>
<evidence type="ECO:0000256" key="1">
    <source>
        <dbReference type="ARBA" id="ARBA00004651"/>
    </source>
</evidence>
<dbReference type="Gene3D" id="3.40.630.30">
    <property type="match status" value="1"/>
</dbReference>
<gene>
    <name evidence="9" type="primary">mprF</name>
    <name evidence="9" type="ORF">NIT7321_02013</name>
</gene>
<dbReference type="Proteomes" id="UP000043764">
    <property type="component" value="Unassembled WGS sequence"/>
</dbReference>
<keyword evidence="10" id="KW-1185">Reference proteome</keyword>
<dbReference type="RefSeq" id="WP_050673382.1">
    <property type="nucleotide sequence ID" value="NZ_CVRL01000025.1"/>
</dbReference>
<keyword evidence="3 7" id="KW-0812">Transmembrane</keyword>
<dbReference type="InterPro" id="IPR024320">
    <property type="entry name" value="LPG_synthase_C"/>
</dbReference>
<dbReference type="EC" id="2.3.2.3" evidence="9"/>